<feature type="region of interest" description="Disordered" evidence="1">
    <location>
        <begin position="275"/>
        <end position="297"/>
    </location>
</feature>
<comment type="caution">
    <text evidence="2">The sequence shown here is derived from an EMBL/GenBank/DDBJ whole genome shotgun (WGS) entry which is preliminary data.</text>
</comment>
<name>A0AAI8VK04_9PEZI</name>
<proteinExistence type="predicted"/>
<dbReference type="AlphaFoldDB" id="A0AAI8VK04"/>
<accession>A0AAI8VK04</accession>
<evidence type="ECO:0000313" key="2">
    <source>
        <dbReference type="EMBL" id="CAJ2506384.1"/>
    </source>
</evidence>
<reference evidence="2" key="1">
    <citation type="submission" date="2023-10" db="EMBL/GenBank/DDBJ databases">
        <authorList>
            <person name="Hackl T."/>
        </authorList>
    </citation>
    <scope>NUCLEOTIDE SEQUENCE</scope>
</reference>
<evidence type="ECO:0000256" key="1">
    <source>
        <dbReference type="SAM" id="MobiDB-lite"/>
    </source>
</evidence>
<dbReference type="Proteomes" id="UP001295740">
    <property type="component" value="Unassembled WGS sequence"/>
</dbReference>
<organism evidence="2 3">
    <name type="scientific">Anthostomella pinea</name>
    <dbReference type="NCBI Taxonomy" id="933095"/>
    <lineage>
        <taxon>Eukaryota</taxon>
        <taxon>Fungi</taxon>
        <taxon>Dikarya</taxon>
        <taxon>Ascomycota</taxon>
        <taxon>Pezizomycotina</taxon>
        <taxon>Sordariomycetes</taxon>
        <taxon>Xylariomycetidae</taxon>
        <taxon>Xylariales</taxon>
        <taxon>Xylariaceae</taxon>
        <taxon>Anthostomella</taxon>
    </lineage>
</organism>
<sequence>MATTDDPNQPRLSGSSRLLPSVLLSNYSTYRPQAFQPTCTHLTMTRIYDKEFDREPLIEDAIRKSHPVSFDLLGVSLSVMLSPGPRSAERRSDKLNFLTETPLDQLNNYTPGQVVTILRQREHLLEVLHREQMTANQKLLPYYLPSPGISRFIEPPPGSRYPANEKPWVPRENAECQAKYCHRCRPSCALRTYLSLNAILNDEIPPSAATGFGFHRMGTRPVVDVEVIRYIGLRPVPWPKAGPSTVPSSPSSDGSDWTFTDVTDVIEPHLVGAAGIERDSTPTPGETPSIDSIICTPPRHDVPDKIRPAWSPPPTPSAWVGSRLHKSGMTTFEHHPPVYDGRSPASLRTNEQVRNQVLSSIECKELQPTCDTKELQSISSHAPSGKATFIRALLTPLPAPTSEENFCLRDDVTSMMLEEMEERHFHQEPLEVGDHGVAVLEESLGLGVPDVISQV</sequence>
<dbReference type="EMBL" id="CAUWAG010000008">
    <property type="protein sequence ID" value="CAJ2506384.1"/>
    <property type="molecule type" value="Genomic_DNA"/>
</dbReference>
<feature type="compositionally biased region" description="Polar residues" evidence="1">
    <location>
        <begin position="281"/>
        <end position="290"/>
    </location>
</feature>
<evidence type="ECO:0000313" key="3">
    <source>
        <dbReference type="Proteomes" id="UP001295740"/>
    </source>
</evidence>
<protein>
    <submittedName>
        <fullName evidence="2">Uu.00g005140.m01.CDS01</fullName>
    </submittedName>
</protein>
<gene>
    <name evidence="2" type="ORF">KHLLAP_LOCUS6852</name>
</gene>
<keyword evidence="3" id="KW-1185">Reference proteome</keyword>